<feature type="domain" description="ABC transporter" evidence="1">
    <location>
        <begin position="37"/>
        <end position="61"/>
    </location>
</feature>
<evidence type="ECO:0000259" key="1">
    <source>
        <dbReference type="Pfam" id="PF00005"/>
    </source>
</evidence>
<gene>
    <name evidence="2" type="ORF">S06H3_27510</name>
</gene>
<dbReference type="Gene3D" id="3.40.50.300">
    <property type="entry name" value="P-loop containing nucleotide triphosphate hydrolases"/>
    <property type="match status" value="1"/>
</dbReference>
<accession>X1N3X0</accession>
<name>X1N3X0_9ZZZZ</name>
<dbReference type="GO" id="GO:0016887">
    <property type="term" value="F:ATP hydrolysis activity"/>
    <property type="evidence" value="ECO:0007669"/>
    <property type="project" value="InterPro"/>
</dbReference>
<dbReference type="AlphaFoldDB" id="X1N3X0"/>
<protein>
    <recommendedName>
        <fullName evidence="1">ABC transporter domain-containing protein</fullName>
    </recommendedName>
</protein>
<feature type="non-terminal residue" evidence="2">
    <location>
        <position position="63"/>
    </location>
</feature>
<reference evidence="2" key="1">
    <citation type="journal article" date="2014" name="Front. Microbiol.">
        <title>High frequency of phylogenetically diverse reductive dehalogenase-homologous genes in deep subseafloor sedimentary metagenomes.</title>
        <authorList>
            <person name="Kawai M."/>
            <person name="Futagami T."/>
            <person name="Toyoda A."/>
            <person name="Takaki Y."/>
            <person name="Nishi S."/>
            <person name="Hori S."/>
            <person name="Arai W."/>
            <person name="Tsubouchi T."/>
            <person name="Morono Y."/>
            <person name="Uchiyama I."/>
            <person name="Ito T."/>
            <person name="Fujiyama A."/>
            <person name="Inagaki F."/>
            <person name="Takami H."/>
        </authorList>
    </citation>
    <scope>NUCLEOTIDE SEQUENCE</scope>
    <source>
        <strain evidence="2">Expedition CK06-06</strain>
    </source>
</reference>
<dbReference type="EMBL" id="BARV01015965">
    <property type="protein sequence ID" value="GAI21525.1"/>
    <property type="molecule type" value="Genomic_DNA"/>
</dbReference>
<evidence type="ECO:0000313" key="2">
    <source>
        <dbReference type="EMBL" id="GAI21525.1"/>
    </source>
</evidence>
<dbReference type="InterPro" id="IPR027417">
    <property type="entry name" value="P-loop_NTPase"/>
</dbReference>
<dbReference type="InterPro" id="IPR003439">
    <property type="entry name" value="ABC_transporter-like_ATP-bd"/>
</dbReference>
<dbReference type="GO" id="GO:0005524">
    <property type="term" value="F:ATP binding"/>
    <property type="evidence" value="ECO:0007669"/>
    <property type="project" value="InterPro"/>
</dbReference>
<comment type="caution">
    <text evidence="2">The sequence shown here is derived from an EMBL/GenBank/DDBJ whole genome shotgun (WGS) entry which is preliminary data.</text>
</comment>
<dbReference type="Pfam" id="PF00005">
    <property type="entry name" value="ABC_tran"/>
    <property type="match status" value="1"/>
</dbReference>
<dbReference type="SUPFAM" id="SSF52540">
    <property type="entry name" value="P-loop containing nucleoside triphosphate hydrolases"/>
    <property type="match status" value="1"/>
</dbReference>
<organism evidence="2">
    <name type="scientific">marine sediment metagenome</name>
    <dbReference type="NCBI Taxonomy" id="412755"/>
    <lineage>
        <taxon>unclassified sequences</taxon>
        <taxon>metagenomes</taxon>
        <taxon>ecological metagenomes</taxon>
    </lineage>
</organism>
<sequence>MYVMKEQMLEYYQESLSEPALAVSGLWLSYPDGPNVLHDVSLKVMPGEWVGLIGPNGAGKTRR</sequence>
<proteinExistence type="predicted"/>